<dbReference type="EMBL" id="AP019376">
    <property type="protein sequence ID" value="BBH85282.1"/>
    <property type="molecule type" value="Genomic_DNA"/>
</dbReference>
<dbReference type="SMART" id="SM00530">
    <property type="entry name" value="HTH_XRE"/>
    <property type="match status" value="1"/>
</dbReference>
<accession>A0A455SE90</accession>
<dbReference type="CDD" id="cd00093">
    <property type="entry name" value="HTH_XRE"/>
    <property type="match status" value="1"/>
</dbReference>
<dbReference type="InterPro" id="IPR041413">
    <property type="entry name" value="MLTR_LBD"/>
</dbReference>
<dbReference type="SUPFAM" id="SSF47413">
    <property type="entry name" value="lambda repressor-like DNA-binding domains"/>
    <property type="match status" value="1"/>
</dbReference>
<evidence type="ECO:0000259" key="1">
    <source>
        <dbReference type="SMART" id="SM00530"/>
    </source>
</evidence>
<dbReference type="Gene3D" id="1.10.260.40">
    <property type="entry name" value="lambda repressor-like DNA-binding domains"/>
    <property type="match status" value="1"/>
</dbReference>
<organism evidence="2">
    <name type="scientific">Thermosporothrix sp. COM3</name>
    <dbReference type="NCBI Taxonomy" id="2490863"/>
    <lineage>
        <taxon>Bacteria</taxon>
        <taxon>Bacillati</taxon>
        <taxon>Chloroflexota</taxon>
        <taxon>Ktedonobacteria</taxon>
        <taxon>Ktedonobacterales</taxon>
        <taxon>Thermosporotrichaceae</taxon>
        <taxon>Thermosporothrix</taxon>
    </lineage>
</organism>
<dbReference type="PANTHER" id="PTHR35010:SF3">
    <property type="entry name" value="BLL4873 PROTEIN"/>
    <property type="match status" value="1"/>
</dbReference>
<dbReference type="AlphaFoldDB" id="A0A455SE90"/>
<feature type="domain" description="HTH cro/C1-type" evidence="1">
    <location>
        <begin position="16"/>
        <end position="88"/>
    </location>
</feature>
<proteinExistence type="predicted"/>
<dbReference type="InterPro" id="IPR010982">
    <property type="entry name" value="Lambda_DNA-bd_dom_sf"/>
</dbReference>
<protein>
    <submittedName>
        <fullName evidence="2">Transcriptional regulator</fullName>
    </submittedName>
</protein>
<dbReference type="Pfam" id="PF17765">
    <property type="entry name" value="MLTR_LBD"/>
    <property type="match status" value="1"/>
</dbReference>
<dbReference type="GO" id="GO:0003677">
    <property type="term" value="F:DNA binding"/>
    <property type="evidence" value="ECO:0007669"/>
    <property type="project" value="InterPro"/>
</dbReference>
<sequence length="286" mass="32635">MTVGTDETRRMLLADFLRSRRARLAPSDIGLPPGGRRRTPGLRREEVAAAAHISVAYYTWLEQGRDLHVSRQVLESIADALLLSVDERLHLFQLANQAYVPDDFKHKDQLDPLLQCMLDNQGVSPAFICGPYCEVLAWNQAACAVFGDFGKLPESERNIIWLCFTESTFRQRLVNWEQYAQEALAIFRSKSGRLADDTRFLQLIDTLTRVSREFRQWWPQHEVRQTASSNQEVEHPLIGHLVFGYVTFQINSSPDLKLCVFLPDPASKTAQRLEALLVKKAGWINP</sequence>
<name>A0A455SE90_9CHLR</name>
<gene>
    <name evidence="2" type="ORF">KTC_00330</name>
</gene>
<dbReference type="Pfam" id="PF13560">
    <property type="entry name" value="HTH_31"/>
    <property type="match status" value="1"/>
</dbReference>
<dbReference type="InterPro" id="IPR001387">
    <property type="entry name" value="Cro/C1-type_HTH"/>
</dbReference>
<dbReference type="Gene3D" id="3.30.450.180">
    <property type="match status" value="1"/>
</dbReference>
<evidence type="ECO:0000313" key="2">
    <source>
        <dbReference type="EMBL" id="BBH85282.1"/>
    </source>
</evidence>
<reference evidence="2" key="1">
    <citation type="submission" date="2018-12" db="EMBL/GenBank/DDBJ databases">
        <title>Novel natural products biosynthetic potential of the class Ktedonobacteria.</title>
        <authorList>
            <person name="Zheng Y."/>
            <person name="Saitou A."/>
            <person name="Wang C.M."/>
            <person name="Toyoda A."/>
            <person name="Minakuchi Y."/>
            <person name="Sekiguchi Y."/>
            <person name="Ueda K."/>
            <person name="Takano H."/>
            <person name="Sakai Y."/>
            <person name="Yokota A."/>
            <person name="Yabe S."/>
        </authorList>
    </citation>
    <scope>NUCLEOTIDE SEQUENCE</scope>
    <source>
        <strain evidence="2">COM3</strain>
    </source>
</reference>
<dbReference type="PANTHER" id="PTHR35010">
    <property type="entry name" value="BLL4672 PROTEIN-RELATED"/>
    <property type="match status" value="1"/>
</dbReference>